<evidence type="ECO:0000256" key="1">
    <source>
        <dbReference type="ARBA" id="ARBA00022679"/>
    </source>
</evidence>
<dbReference type="AlphaFoldDB" id="A0A926N8C4"/>
<evidence type="ECO:0000313" key="5">
    <source>
        <dbReference type="Proteomes" id="UP000661691"/>
    </source>
</evidence>
<comment type="caution">
    <text evidence="4">The sequence shown here is derived from an EMBL/GenBank/DDBJ whole genome shotgun (WGS) entry which is preliminary data.</text>
</comment>
<reference evidence="4" key="1">
    <citation type="submission" date="2020-09" db="EMBL/GenBank/DDBJ databases">
        <title>A novel bacterium of genus Hazenella, isolated from South China Sea.</title>
        <authorList>
            <person name="Huang H."/>
            <person name="Mo K."/>
            <person name="Hu Y."/>
        </authorList>
    </citation>
    <scope>NUCLEOTIDE SEQUENCE</scope>
    <source>
        <strain evidence="4">IB182357</strain>
    </source>
</reference>
<dbReference type="GO" id="GO:0016020">
    <property type="term" value="C:membrane"/>
    <property type="evidence" value="ECO:0007669"/>
    <property type="project" value="InterPro"/>
</dbReference>
<sequence length="194" mass="22049">MLDTYGRKYIQPLLDWTAKKCIAANITATQVTWIAFVVGVSSGVLIYLDHIYAAVLILWFSGFLDALDGTIARQTQQSTSWGTLLDISFDRLVELSVIMGLALRYPEMQIWLLLLTASIVLAMTVFLTVGALTEKRGMKSFYYQAGLAERTEGFILFTVMMLFPQWLLWSTLFFIGVEWFTTGQRLHEAKKILK</sequence>
<keyword evidence="3" id="KW-0812">Transmembrane</keyword>
<accession>A0A926N8C4</accession>
<dbReference type="InterPro" id="IPR000462">
    <property type="entry name" value="CDP-OH_P_trans"/>
</dbReference>
<gene>
    <name evidence="4" type="ORF">IC620_16350</name>
</gene>
<feature type="transmembrane region" description="Helical" evidence="3">
    <location>
        <begin position="21"/>
        <end position="45"/>
    </location>
</feature>
<dbReference type="Proteomes" id="UP000661691">
    <property type="component" value="Unassembled WGS sequence"/>
</dbReference>
<feature type="transmembrane region" description="Helical" evidence="3">
    <location>
        <begin position="154"/>
        <end position="177"/>
    </location>
</feature>
<name>A0A926N8C4_9BACL</name>
<dbReference type="InterPro" id="IPR043130">
    <property type="entry name" value="CDP-OH_PTrfase_TM_dom"/>
</dbReference>
<feature type="transmembrane region" description="Helical" evidence="3">
    <location>
        <begin position="109"/>
        <end position="133"/>
    </location>
</feature>
<keyword evidence="5" id="KW-1185">Reference proteome</keyword>
<dbReference type="PROSITE" id="PS00379">
    <property type="entry name" value="CDP_ALCOHOL_P_TRANSF"/>
    <property type="match status" value="1"/>
</dbReference>
<dbReference type="EMBL" id="JACXAH010000046">
    <property type="protein sequence ID" value="MBD1373916.1"/>
    <property type="molecule type" value="Genomic_DNA"/>
</dbReference>
<dbReference type="Pfam" id="PF01066">
    <property type="entry name" value="CDP-OH_P_transf"/>
    <property type="match status" value="1"/>
</dbReference>
<protein>
    <submittedName>
        <fullName evidence="4">CDP-alcohol phosphatidyltransferase family protein</fullName>
    </submittedName>
</protein>
<evidence type="ECO:0000256" key="2">
    <source>
        <dbReference type="RuleBase" id="RU003750"/>
    </source>
</evidence>
<organism evidence="4 5">
    <name type="scientific">Polycladospora coralii</name>
    <dbReference type="NCBI Taxonomy" id="2771432"/>
    <lineage>
        <taxon>Bacteria</taxon>
        <taxon>Bacillati</taxon>
        <taxon>Bacillota</taxon>
        <taxon>Bacilli</taxon>
        <taxon>Bacillales</taxon>
        <taxon>Thermoactinomycetaceae</taxon>
        <taxon>Polycladospora</taxon>
    </lineage>
</organism>
<keyword evidence="3" id="KW-0472">Membrane</keyword>
<dbReference type="InterPro" id="IPR048254">
    <property type="entry name" value="CDP_ALCOHOL_P_TRANSF_CS"/>
</dbReference>
<keyword evidence="1 2" id="KW-0808">Transferase</keyword>
<proteinExistence type="inferred from homology"/>
<comment type="similarity">
    <text evidence="2">Belongs to the CDP-alcohol phosphatidyltransferase class-I family.</text>
</comment>
<dbReference type="GO" id="GO:0016780">
    <property type="term" value="F:phosphotransferase activity, for other substituted phosphate groups"/>
    <property type="evidence" value="ECO:0007669"/>
    <property type="project" value="InterPro"/>
</dbReference>
<evidence type="ECO:0000256" key="3">
    <source>
        <dbReference type="SAM" id="Phobius"/>
    </source>
</evidence>
<dbReference type="GO" id="GO:0008654">
    <property type="term" value="P:phospholipid biosynthetic process"/>
    <property type="evidence" value="ECO:0007669"/>
    <property type="project" value="InterPro"/>
</dbReference>
<keyword evidence="3" id="KW-1133">Transmembrane helix</keyword>
<dbReference type="Gene3D" id="1.20.120.1760">
    <property type="match status" value="1"/>
</dbReference>
<evidence type="ECO:0000313" key="4">
    <source>
        <dbReference type="EMBL" id="MBD1373916.1"/>
    </source>
</evidence>
<dbReference type="RefSeq" id="WP_191139700.1">
    <property type="nucleotide sequence ID" value="NZ_JACXAG020000004.1"/>
</dbReference>